<keyword evidence="1" id="KW-0808">Transferase</keyword>
<dbReference type="Gene3D" id="3.40.50.300">
    <property type="entry name" value="P-loop containing nucleotide triphosphate hydrolases"/>
    <property type="match status" value="1"/>
</dbReference>
<reference evidence="1 2" key="1">
    <citation type="submission" date="2020-08" db="EMBL/GenBank/DDBJ databases">
        <title>Bridging the membrane lipid divide: bacteria of the FCB group superphylum have the potential to synthesize archaeal ether lipids.</title>
        <authorList>
            <person name="Villanueva L."/>
            <person name="Von Meijenfeldt F.A.B."/>
            <person name="Westbye A.B."/>
            <person name="Yadav S."/>
            <person name="Hopmans E.C."/>
            <person name="Dutilh B.E."/>
            <person name="Sinninghe Damste J.S."/>
        </authorList>
    </citation>
    <scope>NUCLEOTIDE SEQUENCE [LARGE SCALE GENOMIC DNA]</scope>
    <source>
        <strain evidence="1">NIOZ-UU17</strain>
    </source>
</reference>
<dbReference type="Pfam" id="PF13189">
    <property type="entry name" value="Cytidylate_kin2"/>
    <property type="match status" value="1"/>
</dbReference>
<gene>
    <name evidence="1" type="ORF">H8D96_01390</name>
</gene>
<name>A0A8J6TJ34_9BACT</name>
<dbReference type="SUPFAM" id="SSF52540">
    <property type="entry name" value="P-loop containing nucleoside triphosphate hydrolases"/>
    <property type="match status" value="1"/>
</dbReference>
<dbReference type="Proteomes" id="UP000605201">
    <property type="component" value="Unassembled WGS sequence"/>
</dbReference>
<keyword evidence="1" id="KW-0418">Kinase</keyword>
<dbReference type="InterPro" id="IPR027417">
    <property type="entry name" value="P-loop_NTPase"/>
</dbReference>
<evidence type="ECO:0000313" key="2">
    <source>
        <dbReference type="Proteomes" id="UP000605201"/>
    </source>
</evidence>
<dbReference type="GO" id="GO:0016301">
    <property type="term" value="F:kinase activity"/>
    <property type="evidence" value="ECO:0007669"/>
    <property type="project" value="UniProtKB-KW"/>
</dbReference>
<comment type="caution">
    <text evidence="1">The sequence shown here is derived from an EMBL/GenBank/DDBJ whole genome shotgun (WGS) entry which is preliminary data.</text>
</comment>
<organism evidence="1 2">
    <name type="scientific">Candidatus Desulfatibia vada</name>
    <dbReference type="NCBI Taxonomy" id="2841696"/>
    <lineage>
        <taxon>Bacteria</taxon>
        <taxon>Pseudomonadati</taxon>
        <taxon>Thermodesulfobacteriota</taxon>
        <taxon>Desulfobacteria</taxon>
        <taxon>Desulfobacterales</taxon>
        <taxon>Desulfobacterales incertae sedis</taxon>
        <taxon>Candidatus Desulfatibia</taxon>
    </lineage>
</organism>
<accession>A0A8J6TJ34</accession>
<evidence type="ECO:0000313" key="1">
    <source>
        <dbReference type="EMBL" id="MBC8430549.1"/>
    </source>
</evidence>
<protein>
    <submittedName>
        <fullName evidence="1">Cytidylate kinase-like family protein</fullName>
    </submittedName>
</protein>
<dbReference type="EMBL" id="JACNIG010000054">
    <property type="protein sequence ID" value="MBC8430549.1"/>
    <property type="molecule type" value="Genomic_DNA"/>
</dbReference>
<dbReference type="AlphaFoldDB" id="A0A8J6TJ34"/>
<proteinExistence type="predicted"/>
<sequence>MKTRTRSIHQIIEEQVQKWQILDKKEKKEAEEISVVTISREPGSGGNIVAKSLSEKLDFDLFYQEVIHEMAESARVSVRLLETLDEKGVSVLEDWISSLVDKRHLWPDRYLQHLMKVIGTIGKHGRAVIVGRGANFVLPPDKRLSVRIVAPLEIRIKNVTRDFGIDKEEARRRVVRTDSDRRAFVRKYFNADIRAPLNYDLVINIGILSIEGAVDAIKGALSQKSKG</sequence>